<dbReference type="InterPro" id="IPR037455">
    <property type="entry name" value="LucA/IucC-like"/>
</dbReference>
<dbReference type="Proteomes" id="UP001595752">
    <property type="component" value="Unassembled WGS sequence"/>
</dbReference>
<organism evidence="5 6">
    <name type="scientific">Bacillus songklensis</name>
    <dbReference type="NCBI Taxonomy" id="1069116"/>
    <lineage>
        <taxon>Bacteria</taxon>
        <taxon>Bacillati</taxon>
        <taxon>Bacillota</taxon>
        <taxon>Bacilli</taxon>
        <taxon>Bacillales</taxon>
        <taxon>Bacillaceae</taxon>
        <taxon>Bacillus</taxon>
    </lineage>
</organism>
<dbReference type="EMBL" id="JBHRZT010000007">
    <property type="protein sequence ID" value="MFC3882128.1"/>
    <property type="molecule type" value="Genomic_DNA"/>
</dbReference>
<evidence type="ECO:0000313" key="5">
    <source>
        <dbReference type="EMBL" id="MFC3882128.1"/>
    </source>
</evidence>
<name>A0ABV8AVX2_9BACI</name>
<proteinExistence type="inferred from homology"/>
<dbReference type="RefSeq" id="WP_377911318.1">
    <property type="nucleotide sequence ID" value="NZ_JBHRZT010000007.1"/>
</dbReference>
<reference evidence="6" key="1">
    <citation type="journal article" date="2019" name="Int. J. Syst. Evol. Microbiol.">
        <title>The Global Catalogue of Microorganisms (GCM) 10K type strain sequencing project: providing services to taxonomists for standard genome sequencing and annotation.</title>
        <authorList>
            <consortium name="The Broad Institute Genomics Platform"/>
            <consortium name="The Broad Institute Genome Sequencing Center for Infectious Disease"/>
            <person name="Wu L."/>
            <person name="Ma J."/>
        </authorList>
    </citation>
    <scope>NUCLEOTIDE SEQUENCE [LARGE SCALE GENOMIC DNA]</scope>
    <source>
        <strain evidence="6">CCUG 61889</strain>
    </source>
</reference>
<comment type="similarity">
    <text evidence="2">Belongs to the IucA/IucC family.</text>
</comment>
<dbReference type="Gene3D" id="1.10.510.40">
    <property type="match status" value="1"/>
</dbReference>
<dbReference type="InterPro" id="IPR007310">
    <property type="entry name" value="Aerobactin_biosyn_IucA/IucC_N"/>
</dbReference>
<evidence type="ECO:0000256" key="2">
    <source>
        <dbReference type="ARBA" id="ARBA00007832"/>
    </source>
</evidence>
<evidence type="ECO:0000259" key="3">
    <source>
        <dbReference type="Pfam" id="PF04183"/>
    </source>
</evidence>
<evidence type="ECO:0000256" key="1">
    <source>
        <dbReference type="ARBA" id="ARBA00004924"/>
    </source>
</evidence>
<sequence length="600" mass="69159">MNIPFIANHLTVQNLINCYVKETGEGEWKLADEVPVPLEDGSIKQVLVISFNRQPITLYIPVRHKSATGRHLFSPVMYYQVKNDEVKQLDYVILTAFMQKEFSLISDKPVQADELMLRTILSYQNIKRIISERSNDLEECYQTEKTFLQSEQSLLIGHQVHPTPKSRQGIDEDEESTFAPERKGAFQIHYFRAANDIVEEGSVLSENASMLIKEEVRKDPFVTQSFKEEYCQEDGFSLIPVHPLQARKLLGREDVCHQIQSGRLSYLGPQGRKFYPTSSVRTVYHPEASFMYKFSIPVKITNSLRVNKRKELERGVEVSRLLQSEIRDQLTVHHPSFQIIQDPAYITLKLETEETGFEVVIRENPFQEGNDSRTTLIAALCQDHVAGEASHLANIIYEIAGRENISIAQASERWFARYLKVSLRPLYWLYASYGIALEAHQQNSIIKLDEQGYPDIFYYRDNQGYYFMESKAEHLKRLVPGLNEKSDTICADSIAEERFRYYVFFNHLFGLVNAFGVNRLIEEHRLLLVMKEELKDLKKVLGDHTNLLDSLLYEEKLPCKANLLTRVHDMDELVGSLATQSVYVHVTNPLTVTAGELYEV</sequence>
<comment type="pathway">
    <text evidence="1">Siderophore biosynthesis.</text>
</comment>
<protein>
    <submittedName>
        <fullName evidence="5">IucA/IucC family protein</fullName>
    </submittedName>
</protein>
<dbReference type="Pfam" id="PF04183">
    <property type="entry name" value="IucA_IucC"/>
    <property type="match status" value="1"/>
</dbReference>
<comment type="caution">
    <text evidence="5">The sequence shown here is derived from an EMBL/GenBank/DDBJ whole genome shotgun (WGS) entry which is preliminary data.</text>
</comment>
<keyword evidence="6" id="KW-1185">Reference proteome</keyword>
<dbReference type="PANTHER" id="PTHR34384:SF5">
    <property type="entry name" value="L-2,3-DIAMINOPROPANOATE--CITRATE LIGASE"/>
    <property type="match status" value="1"/>
</dbReference>
<dbReference type="InterPro" id="IPR022770">
    <property type="entry name" value="IucA/IucC-like_C"/>
</dbReference>
<feature type="domain" description="Aerobactin siderophore biosynthesis IucA/IucC-like C-terminal" evidence="4">
    <location>
        <begin position="412"/>
        <end position="573"/>
    </location>
</feature>
<gene>
    <name evidence="5" type="ORF">ACFOU2_00760</name>
</gene>
<accession>A0ABV8AVX2</accession>
<dbReference type="Pfam" id="PF06276">
    <property type="entry name" value="FhuF"/>
    <property type="match status" value="1"/>
</dbReference>
<evidence type="ECO:0000259" key="4">
    <source>
        <dbReference type="Pfam" id="PF06276"/>
    </source>
</evidence>
<evidence type="ECO:0000313" key="6">
    <source>
        <dbReference type="Proteomes" id="UP001595752"/>
    </source>
</evidence>
<dbReference type="PANTHER" id="PTHR34384">
    <property type="entry name" value="L-2,3-DIAMINOPROPANOATE--CITRATE LIGASE"/>
    <property type="match status" value="1"/>
</dbReference>
<feature type="domain" description="Aerobactin siderophore biosynthesis IucA/IucC N-terminal" evidence="3">
    <location>
        <begin position="146"/>
        <end position="382"/>
    </location>
</feature>